<dbReference type="RefSeq" id="WP_307106984.1">
    <property type="nucleotide sequence ID" value="NZ_JAUTAS010000001.1"/>
</dbReference>
<comment type="caution">
    <text evidence="2">The sequence shown here is derived from an EMBL/GenBank/DDBJ whole genome shotgun (WGS) entry which is preliminary data.</text>
</comment>
<keyword evidence="1" id="KW-0812">Transmembrane</keyword>
<dbReference type="EMBL" id="JAUTAS010000001">
    <property type="protein sequence ID" value="MDQ1108638.1"/>
    <property type="molecule type" value="Genomic_DNA"/>
</dbReference>
<keyword evidence="1" id="KW-0472">Membrane</keyword>
<accession>A0AAP5AIP9</accession>
<organism evidence="2 3">
    <name type="scientific">Stenotrophomonas rhizophila</name>
    <dbReference type="NCBI Taxonomy" id="216778"/>
    <lineage>
        <taxon>Bacteria</taxon>
        <taxon>Pseudomonadati</taxon>
        <taxon>Pseudomonadota</taxon>
        <taxon>Gammaproteobacteria</taxon>
        <taxon>Lysobacterales</taxon>
        <taxon>Lysobacteraceae</taxon>
        <taxon>Stenotrophomonas</taxon>
    </lineage>
</organism>
<sequence>MDMQVRGSVDEGMHTQASELTRCWLRQQVQVLADQCGYRNPSQLEKWPPLTLLAAAVGLLAVAASPSIIPPMQNAVVTSIFLLFEAGLLSRIVDGS</sequence>
<evidence type="ECO:0000256" key="1">
    <source>
        <dbReference type="SAM" id="Phobius"/>
    </source>
</evidence>
<proteinExistence type="predicted"/>
<feature type="transmembrane region" description="Helical" evidence="1">
    <location>
        <begin position="75"/>
        <end position="93"/>
    </location>
</feature>
<reference evidence="2" key="1">
    <citation type="submission" date="2023-07" db="EMBL/GenBank/DDBJ databases">
        <title>Functional and genomic diversity of the sorghum phyllosphere microbiome.</title>
        <authorList>
            <person name="Shade A."/>
        </authorList>
    </citation>
    <scope>NUCLEOTIDE SEQUENCE</scope>
    <source>
        <strain evidence="2">SORGH_AS_0457</strain>
    </source>
</reference>
<keyword evidence="1" id="KW-1133">Transmembrane helix</keyword>
<name>A0AAP5AIP9_9GAMM</name>
<gene>
    <name evidence="2" type="ORF">QE424_001797</name>
</gene>
<dbReference type="Proteomes" id="UP001226084">
    <property type="component" value="Unassembled WGS sequence"/>
</dbReference>
<evidence type="ECO:0000313" key="3">
    <source>
        <dbReference type="Proteomes" id="UP001226084"/>
    </source>
</evidence>
<feature type="transmembrane region" description="Helical" evidence="1">
    <location>
        <begin position="50"/>
        <end position="69"/>
    </location>
</feature>
<evidence type="ECO:0000313" key="2">
    <source>
        <dbReference type="EMBL" id="MDQ1108638.1"/>
    </source>
</evidence>
<dbReference type="AlphaFoldDB" id="A0AAP5AIP9"/>
<protein>
    <submittedName>
        <fullName evidence="2">Uncharacterized protein</fullName>
    </submittedName>
</protein>